<dbReference type="RefSeq" id="WP_169410492.1">
    <property type="nucleotide sequence ID" value="NZ_JAAXKZ010000010.1"/>
</dbReference>
<gene>
    <name evidence="6" type="ORF">HF519_04900</name>
</gene>
<reference evidence="6 7" key="1">
    <citation type="submission" date="2020-04" db="EMBL/GenBank/DDBJ databases">
        <authorList>
            <person name="Klaysubun C."/>
            <person name="Duangmal K."/>
            <person name="Lipun K."/>
        </authorList>
    </citation>
    <scope>NUCLEOTIDE SEQUENCE [LARGE SCALE GENOMIC DNA]</scope>
    <source>
        <strain evidence="6 7">DSM 45300</strain>
    </source>
</reference>
<dbReference type="Proteomes" id="UP000586918">
    <property type="component" value="Unassembled WGS sequence"/>
</dbReference>
<organism evidence="6 7">
    <name type="scientific">Pseudonocardia bannensis</name>
    <dbReference type="NCBI Taxonomy" id="630973"/>
    <lineage>
        <taxon>Bacteria</taxon>
        <taxon>Bacillati</taxon>
        <taxon>Actinomycetota</taxon>
        <taxon>Actinomycetes</taxon>
        <taxon>Pseudonocardiales</taxon>
        <taxon>Pseudonocardiaceae</taxon>
        <taxon>Pseudonocardia</taxon>
    </lineage>
</organism>
<name>A0A848DEC4_9PSEU</name>
<dbReference type="Pfam" id="PF24517">
    <property type="entry name" value="CBM96"/>
    <property type="match status" value="1"/>
</dbReference>
<feature type="chain" id="PRO_5039678529" evidence="4">
    <location>
        <begin position="19"/>
        <end position="377"/>
    </location>
</feature>
<dbReference type="GO" id="GO:0005576">
    <property type="term" value="C:extracellular region"/>
    <property type="evidence" value="ECO:0007669"/>
    <property type="project" value="UniProtKB-SubCell"/>
</dbReference>
<evidence type="ECO:0000259" key="5">
    <source>
        <dbReference type="Pfam" id="PF24517"/>
    </source>
</evidence>
<evidence type="ECO:0000313" key="6">
    <source>
        <dbReference type="EMBL" id="NMH90934.1"/>
    </source>
</evidence>
<keyword evidence="3 4" id="KW-0732">Signal</keyword>
<protein>
    <submittedName>
        <fullName evidence="6">DNRLRE domain-containing protein</fullName>
    </submittedName>
</protein>
<keyword evidence="2" id="KW-0964">Secreted</keyword>
<comment type="caution">
    <text evidence="6">The sequence shown here is derived from an EMBL/GenBank/DDBJ whole genome shotgun (WGS) entry which is preliminary data.</text>
</comment>
<dbReference type="AlphaFoldDB" id="A0A848DEC4"/>
<evidence type="ECO:0000313" key="7">
    <source>
        <dbReference type="Proteomes" id="UP000586918"/>
    </source>
</evidence>
<evidence type="ECO:0000256" key="4">
    <source>
        <dbReference type="SAM" id="SignalP"/>
    </source>
</evidence>
<comment type="subcellular location">
    <subcellularLocation>
        <location evidence="1">Secreted</location>
    </subcellularLocation>
</comment>
<dbReference type="EMBL" id="JAAXKZ010000010">
    <property type="protein sequence ID" value="NMH90934.1"/>
    <property type="molecule type" value="Genomic_DNA"/>
</dbReference>
<keyword evidence="7" id="KW-1185">Reference proteome</keyword>
<evidence type="ECO:0000256" key="1">
    <source>
        <dbReference type="ARBA" id="ARBA00004613"/>
    </source>
</evidence>
<feature type="domain" description="Carbohydrate-binding module family 96" evidence="5">
    <location>
        <begin position="217"/>
        <end position="375"/>
    </location>
</feature>
<evidence type="ECO:0000256" key="2">
    <source>
        <dbReference type="ARBA" id="ARBA00022525"/>
    </source>
</evidence>
<dbReference type="NCBIfam" id="NF033679">
    <property type="entry name" value="DNRLRE_dom"/>
    <property type="match status" value="1"/>
</dbReference>
<evidence type="ECO:0000256" key="3">
    <source>
        <dbReference type="ARBA" id="ARBA00022729"/>
    </source>
</evidence>
<feature type="signal peptide" evidence="4">
    <location>
        <begin position="1"/>
        <end position="18"/>
    </location>
</feature>
<dbReference type="InterPro" id="IPR055372">
    <property type="entry name" value="CBM96"/>
</dbReference>
<accession>A0A848DEC4</accession>
<sequence>MRRGIVAAALGAVLMVTAAQGAAAAAEPVGAAGPGPLVANRTETSDTVTGPDGVRRVTLYSGPVQVQRGAEWVPVDLTLRTDPDGLVRPAAGIHDLVLGPTGPSVRFAGGGSAALDWPTPLPAPELEGNRAVYTQVRPGYDLVVEATRAGFVASVHRSGPTTAPAPALALRGRAEAVPGAGPASGTPLSGSLAERETAAERVVAAAPPAGATPAPFDTTVQTNVLNTDTSGDPDLRLGSYDGTAVARSYLTWDLAPVTGRPITGAVLRLHQDWSSSCRPAAWEVWSSPVVGPATRWANQPAADRAWATSTETRGNNASCAAGWTEVDVTELVRSWAAAKAANGTMQLRAADETDPLGWKRFGSAEGPNVPQLQVTLG</sequence>
<proteinExistence type="predicted"/>